<dbReference type="RefSeq" id="WP_379840308.1">
    <property type="nucleotide sequence ID" value="NZ_JBHRYQ010000002.1"/>
</dbReference>
<dbReference type="EMBL" id="JBHRYQ010000002">
    <property type="protein sequence ID" value="MFC3813320.1"/>
    <property type="molecule type" value="Genomic_DNA"/>
</dbReference>
<organism evidence="2 3">
    <name type="scientific">Lacihabitans lacunae</name>
    <dbReference type="NCBI Taxonomy" id="1028214"/>
    <lineage>
        <taxon>Bacteria</taxon>
        <taxon>Pseudomonadati</taxon>
        <taxon>Bacteroidota</taxon>
        <taxon>Cytophagia</taxon>
        <taxon>Cytophagales</taxon>
        <taxon>Leadbetterellaceae</taxon>
        <taxon>Lacihabitans</taxon>
    </lineage>
</organism>
<feature type="region of interest" description="Disordered" evidence="1">
    <location>
        <begin position="95"/>
        <end position="114"/>
    </location>
</feature>
<feature type="region of interest" description="Disordered" evidence="1">
    <location>
        <begin position="142"/>
        <end position="161"/>
    </location>
</feature>
<evidence type="ECO:0000256" key="1">
    <source>
        <dbReference type="SAM" id="MobiDB-lite"/>
    </source>
</evidence>
<keyword evidence="3" id="KW-1185">Reference proteome</keyword>
<name>A0ABV7Z1Y2_9BACT</name>
<reference evidence="3" key="1">
    <citation type="journal article" date="2019" name="Int. J. Syst. Evol. Microbiol.">
        <title>The Global Catalogue of Microorganisms (GCM) 10K type strain sequencing project: providing services to taxonomists for standard genome sequencing and annotation.</title>
        <authorList>
            <consortium name="The Broad Institute Genomics Platform"/>
            <consortium name="The Broad Institute Genome Sequencing Center for Infectious Disease"/>
            <person name="Wu L."/>
            <person name="Ma J."/>
        </authorList>
    </citation>
    <scope>NUCLEOTIDE SEQUENCE [LARGE SCALE GENOMIC DNA]</scope>
    <source>
        <strain evidence="3">CECT 7956</strain>
    </source>
</reference>
<proteinExistence type="predicted"/>
<gene>
    <name evidence="2" type="ORF">ACFOOI_21835</name>
</gene>
<sequence>MTYKIDRNSILISGIAGAATSGLSAIGGKGTQFAITIDATESLAKQINTGGIESVTLSQTASDVVSNKAAGFLTKKAENIVDTKVLRKEADRTARVSANDPLSTDRAAKAETTQSSLNRAEKVNKIVGQTASGVVGNTIQNTSNVVRTPSGNSSNTPTLGIAKSDATNVQRPIILIRPN</sequence>
<feature type="compositionally biased region" description="Polar residues" evidence="1">
    <location>
        <begin position="142"/>
        <end position="158"/>
    </location>
</feature>
<dbReference type="Proteomes" id="UP001595616">
    <property type="component" value="Unassembled WGS sequence"/>
</dbReference>
<accession>A0ABV7Z1Y2</accession>
<evidence type="ECO:0000313" key="3">
    <source>
        <dbReference type="Proteomes" id="UP001595616"/>
    </source>
</evidence>
<comment type="caution">
    <text evidence="2">The sequence shown here is derived from an EMBL/GenBank/DDBJ whole genome shotgun (WGS) entry which is preliminary data.</text>
</comment>
<evidence type="ECO:0000313" key="2">
    <source>
        <dbReference type="EMBL" id="MFC3813320.1"/>
    </source>
</evidence>
<protein>
    <submittedName>
        <fullName evidence="2">Uncharacterized protein</fullName>
    </submittedName>
</protein>